<protein>
    <recommendedName>
        <fullName evidence="4">Esterase</fullName>
    </recommendedName>
</protein>
<evidence type="ECO:0000313" key="2">
    <source>
        <dbReference type="EMBL" id="ACB32643.1"/>
    </source>
</evidence>
<keyword evidence="3" id="KW-1185">Reference proteome</keyword>
<feature type="chain" id="PRO_5002773162" description="Esterase" evidence="1">
    <location>
        <begin position="20"/>
        <end position="329"/>
    </location>
</feature>
<reference evidence="2 3" key="1">
    <citation type="submission" date="2008-03" db="EMBL/GenBank/DDBJ databases">
        <title>Complete sequence of Leptothrix cholodnii SP-6.</title>
        <authorList>
            <consortium name="US DOE Joint Genome Institute"/>
            <person name="Copeland A."/>
            <person name="Lucas S."/>
            <person name="Lapidus A."/>
            <person name="Glavina del Rio T."/>
            <person name="Dalin E."/>
            <person name="Tice H."/>
            <person name="Bruce D."/>
            <person name="Goodwin L."/>
            <person name="Pitluck S."/>
            <person name="Chertkov O."/>
            <person name="Brettin T."/>
            <person name="Detter J.C."/>
            <person name="Han C."/>
            <person name="Kuske C.R."/>
            <person name="Schmutz J."/>
            <person name="Larimer F."/>
            <person name="Land M."/>
            <person name="Hauser L."/>
            <person name="Kyrpides N."/>
            <person name="Lykidis A."/>
            <person name="Emerson D."/>
            <person name="Richardson P."/>
        </authorList>
    </citation>
    <scope>NUCLEOTIDE SEQUENCE [LARGE SCALE GENOMIC DNA]</scope>
    <source>
        <strain evidence="3">ATCC 51168 / LMG 8142 / SP-6</strain>
    </source>
</reference>
<dbReference type="Proteomes" id="UP000001693">
    <property type="component" value="Chromosome"/>
</dbReference>
<dbReference type="InterPro" id="IPR036514">
    <property type="entry name" value="SGNH_hydro_sf"/>
</dbReference>
<dbReference type="KEGG" id="lch:Lcho_0368"/>
<sequence length="329" mass="34501" precursor="true">MSPLPLFARALRCAAAVFAFTVLLSGCDSSSRIEDYVPTRVISFGDELSLIKGDGSKYTINGFTSGTTTRDCTVNPVWNQSLASNFGLAFPACKPATLAIANGSMNAVQGVSVAGVETQVNAVASSEFVPSTLVTIQGGMWDVISAYNTYKTNANRDAAFVLVRAAGAQLAGLVNRIANNGAGARVLYATVPDLGYSPLAITEQAAAGTCVVDCRQFLIDLSAAFNESLRVNVLNDGRYAGLVAFDDMLRSMANPTIRTTVYGLINTDAATSVAACTNPDTSLCDTTTLVPELAGSATGYLWASDRLPGPNWHSRVAGVAITRARNNPF</sequence>
<proteinExistence type="predicted"/>
<organism evidence="2 3">
    <name type="scientific">Leptothrix cholodnii (strain ATCC 51168 / LMG 8142 / SP-6)</name>
    <name type="common">Leptothrix discophora (strain SP-6)</name>
    <dbReference type="NCBI Taxonomy" id="395495"/>
    <lineage>
        <taxon>Bacteria</taxon>
        <taxon>Pseudomonadati</taxon>
        <taxon>Pseudomonadota</taxon>
        <taxon>Betaproteobacteria</taxon>
        <taxon>Burkholderiales</taxon>
        <taxon>Sphaerotilaceae</taxon>
        <taxon>Leptothrix</taxon>
    </lineage>
</organism>
<dbReference type="RefSeq" id="WP_012345405.1">
    <property type="nucleotide sequence ID" value="NC_010524.1"/>
</dbReference>
<feature type="signal peptide" evidence="1">
    <location>
        <begin position="1"/>
        <end position="19"/>
    </location>
</feature>
<dbReference type="eggNOG" id="COG3240">
    <property type="taxonomic scope" value="Bacteria"/>
</dbReference>
<dbReference type="GO" id="GO:0016788">
    <property type="term" value="F:hydrolase activity, acting on ester bonds"/>
    <property type="evidence" value="ECO:0007669"/>
    <property type="project" value="UniProtKB-ARBA"/>
</dbReference>
<accession>B1XWZ7</accession>
<dbReference type="AlphaFoldDB" id="B1XWZ7"/>
<evidence type="ECO:0000313" key="3">
    <source>
        <dbReference type="Proteomes" id="UP000001693"/>
    </source>
</evidence>
<evidence type="ECO:0008006" key="4">
    <source>
        <dbReference type="Google" id="ProtNLM"/>
    </source>
</evidence>
<dbReference type="STRING" id="395495.Lcho_0368"/>
<dbReference type="OrthoDB" id="9148933at2"/>
<dbReference type="Gene3D" id="3.40.50.1110">
    <property type="entry name" value="SGNH hydrolase"/>
    <property type="match status" value="1"/>
</dbReference>
<name>B1XWZ7_LEPCP</name>
<gene>
    <name evidence="2" type="ordered locus">Lcho_0368</name>
</gene>
<evidence type="ECO:0000256" key="1">
    <source>
        <dbReference type="SAM" id="SignalP"/>
    </source>
</evidence>
<dbReference type="EMBL" id="CP001013">
    <property type="protein sequence ID" value="ACB32643.1"/>
    <property type="molecule type" value="Genomic_DNA"/>
</dbReference>
<keyword evidence="1" id="KW-0732">Signal</keyword>
<dbReference type="HOGENOM" id="CLU_844112_0_0_4"/>